<dbReference type="PATRIC" id="fig|104102.12.peg.3006"/>
<proteinExistence type="predicted"/>
<name>A0A094YK95_9PROT</name>
<evidence type="ECO:0000256" key="1">
    <source>
        <dbReference type="SAM" id="SignalP"/>
    </source>
</evidence>
<keyword evidence="1" id="KW-0732">Signal</keyword>
<reference evidence="5 8" key="2">
    <citation type="submission" date="2014-06" db="EMBL/GenBank/DDBJ databases">
        <authorList>
            <person name="Ju J."/>
            <person name="Zhang J."/>
        </authorList>
    </citation>
    <scope>NUCLEOTIDE SEQUENCE [LARGE SCALE GENOMIC DNA]</scope>
    <source>
        <strain evidence="5">DmW_042</strain>
    </source>
</reference>
<evidence type="ECO:0000313" key="8">
    <source>
        <dbReference type="Proteomes" id="UP000194565"/>
    </source>
</evidence>
<reference evidence="3 6" key="1">
    <citation type="submission" date="2014-06" db="EMBL/GenBank/DDBJ databases">
        <title>Functional and comparative genomic analyses of the Drosophila gut microbiota identify candidate symbiosis factors.</title>
        <authorList>
            <person name="Newell P.D."/>
            <person name="Chaston J.M."/>
            <person name="Douglas A.E."/>
        </authorList>
    </citation>
    <scope>NUCLEOTIDE SEQUENCE [LARGE SCALE GENOMIC DNA]</scope>
    <source>
        <strain evidence="3 6">DmCS_006</strain>
    </source>
</reference>
<dbReference type="RefSeq" id="WP_035381028.1">
    <property type="nucleotide sequence ID" value="NZ_JACAOJ010000003.1"/>
</dbReference>
<dbReference type="STRING" id="104102.AtDm6_2476"/>
<sequence length="150" mass="15473">MISKRTITFSAALLTGVLAISPVLAHAETISSEGHFAAQKAAGAEATGGVRATLETRNNQLSYTITWNNLSGPVVAAELLAAKSLTDTADKVEPLKGPFTSPLSGTITLSADEIEQYRNGQLYISLGTAAHPHGEVRAQLTPAGGASSSK</sequence>
<dbReference type="PROSITE" id="PS50933">
    <property type="entry name" value="CHRD"/>
    <property type="match status" value="1"/>
</dbReference>
<dbReference type="EMBL" id="JOMM01000027">
    <property type="protein sequence ID" value="OUI85759.1"/>
    <property type="molecule type" value="Genomic_DNA"/>
</dbReference>
<evidence type="ECO:0000313" key="5">
    <source>
        <dbReference type="EMBL" id="OUI85759.1"/>
    </source>
</evidence>
<protein>
    <recommendedName>
        <fullName evidence="2">CHRD domain-containing protein</fullName>
    </recommendedName>
</protein>
<dbReference type="InterPro" id="IPR010895">
    <property type="entry name" value="CHRD"/>
</dbReference>
<evidence type="ECO:0000313" key="3">
    <source>
        <dbReference type="EMBL" id="KGB22465.1"/>
    </source>
</evidence>
<dbReference type="AlphaFoldDB" id="A0A094YK95"/>
<dbReference type="EMBL" id="LHZT01000119">
    <property type="protein sequence ID" value="KXV57699.1"/>
    <property type="molecule type" value="Genomic_DNA"/>
</dbReference>
<dbReference type="GeneID" id="89479449"/>
<feature type="signal peptide" evidence="1">
    <location>
        <begin position="1"/>
        <end position="25"/>
    </location>
</feature>
<evidence type="ECO:0000313" key="4">
    <source>
        <dbReference type="EMBL" id="KXV57699.1"/>
    </source>
</evidence>
<dbReference type="EMBL" id="JOKM01000079">
    <property type="protein sequence ID" value="KGB22465.1"/>
    <property type="molecule type" value="Genomic_DNA"/>
</dbReference>
<organism evidence="3 6">
    <name type="scientific">Acetobacter tropicalis</name>
    <dbReference type="NCBI Taxonomy" id="104102"/>
    <lineage>
        <taxon>Bacteria</taxon>
        <taxon>Pseudomonadati</taxon>
        <taxon>Pseudomonadota</taxon>
        <taxon>Alphaproteobacteria</taxon>
        <taxon>Acetobacterales</taxon>
        <taxon>Acetobacteraceae</taxon>
        <taxon>Acetobacter</taxon>
    </lineage>
</organism>
<keyword evidence="6" id="KW-1185">Reference proteome</keyword>
<feature type="chain" id="PRO_5015031599" description="CHRD domain-containing protein" evidence="1">
    <location>
        <begin position="26"/>
        <end position="150"/>
    </location>
</feature>
<dbReference type="Proteomes" id="UP000029448">
    <property type="component" value="Unassembled WGS sequence"/>
</dbReference>
<evidence type="ECO:0000313" key="7">
    <source>
        <dbReference type="Proteomes" id="UP000075411"/>
    </source>
</evidence>
<dbReference type="SMART" id="SM00754">
    <property type="entry name" value="CHRD"/>
    <property type="match status" value="1"/>
</dbReference>
<feature type="domain" description="CHRD" evidence="2">
    <location>
        <begin position="32"/>
        <end position="145"/>
    </location>
</feature>
<evidence type="ECO:0000313" key="6">
    <source>
        <dbReference type="Proteomes" id="UP000029448"/>
    </source>
</evidence>
<accession>A0A094YK95</accession>
<evidence type="ECO:0000259" key="2">
    <source>
        <dbReference type="PROSITE" id="PS50933"/>
    </source>
</evidence>
<dbReference type="Pfam" id="PF07452">
    <property type="entry name" value="CHRD"/>
    <property type="match status" value="1"/>
</dbReference>
<gene>
    <name evidence="4" type="ORF">AD947_08110</name>
    <name evidence="3" type="ORF">AtDm6_2476</name>
    <name evidence="5" type="ORF">HC62_08420</name>
</gene>
<dbReference type="Proteomes" id="UP000194565">
    <property type="component" value="Unassembled WGS sequence"/>
</dbReference>
<dbReference type="OrthoDB" id="571052at2"/>
<dbReference type="Proteomes" id="UP000075411">
    <property type="component" value="Unassembled WGS sequence"/>
</dbReference>
<comment type="caution">
    <text evidence="3">The sequence shown here is derived from an EMBL/GenBank/DDBJ whole genome shotgun (WGS) entry which is preliminary data.</text>
</comment>
<reference evidence="4 7" key="3">
    <citation type="submission" date="2015-06" db="EMBL/GenBank/DDBJ databases">
        <title>Improved classification and identification of acetic acid bacteria using matrix-assisted laser desorption/ionization time-of-flight mass spectrometry; Gluconobacter nephelii and Gluconobacter uchimurae are later heterotypic synonyms of Gluconobacter japonicus and Gluconobacter oxydans, respectively.</title>
        <authorList>
            <person name="Li L."/>
            <person name="Cleenwerck I."/>
            <person name="De Vuyst L."/>
            <person name="Vandamme P."/>
        </authorList>
    </citation>
    <scope>NUCLEOTIDE SEQUENCE [LARGE SCALE GENOMIC DNA]</scope>
    <source>
        <strain evidence="4 7">LMG 1663</strain>
    </source>
</reference>